<evidence type="ECO:0000313" key="2">
    <source>
        <dbReference type="EMBL" id="KAA1107599.1"/>
    </source>
</evidence>
<dbReference type="AlphaFoldDB" id="A0A5B0Q395"/>
<protein>
    <recommendedName>
        <fullName evidence="4">C2H2-type domain-containing protein</fullName>
    </recommendedName>
</protein>
<comment type="caution">
    <text evidence="2">The sequence shown here is derived from an EMBL/GenBank/DDBJ whole genome shotgun (WGS) entry which is preliminary data.</text>
</comment>
<feature type="chain" id="PRO_5022891156" description="C2H2-type domain-containing protein" evidence="1">
    <location>
        <begin position="19"/>
        <end position="101"/>
    </location>
</feature>
<feature type="signal peptide" evidence="1">
    <location>
        <begin position="1"/>
        <end position="18"/>
    </location>
</feature>
<dbReference type="Proteomes" id="UP000324748">
    <property type="component" value="Unassembled WGS sequence"/>
</dbReference>
<dbReference type="EMBL" id="VSWC01000029">
    <property type="protein sequence ID" value="KAA1107599.1"/>
    <property type="molecule type" value="Genomic_DNA"/>
</dbReference>
<evidence type="ECO:0008006" key="4">
    <source>
        <dbReference type="Google" id="ProtNLM"/>
    </source>
</evidence>
<reference evidence="2 3" key="1">
    <citation type="submission" date="2019-05" db="EMBL/GenBank/DDBJ databases">
        <title>Emergence of the Ug99 lineage of the wheat stem rust pathogen through somatic hybridization.</title>
        <authorList>
            <person name="Li F."/>
            <person name="Upadhyaya N.M."/>
            <person name="Sperschneider J."/>
            <person name="Matny O."/>
            <person name="Nguyen-Phuc H."/>
            <person name="Mago R."/>
            <person name="Raley C."/>
            <person name="Miller M.E."/>
            <person name="Silverstein K.A.T."/>
            <person name="Henningsen E."/>
            <person name="Hirsch C.D."/>
            <person name="Visser B."/>
            <person name="Pretorius Z.A."/>
            <person name="Steffenson B.J."/>
            <person name="Schwessinger B."/>
            <person name="Dodds P.N."/>
            <person name="Figueroa M."/>
        </authorList>
    </citation>
    <scope>NUCLEOTIDE SEQUENCE [LARGE SCALE GENOMIC DNA]</scope>
    <source>
        <strain evidence="2">21-0</strain>
    </source>
</reference>
<evidence type="ECO:0000256" key="1">
    <source>
        <dbReference type="SAM" id="SignalP"/>
    </source>
</evidence>
<name>A0A5B0Q395_PUCGR</name>
<proteinExistence type="predicted"/>
<sequence length="101" mass="11123">MLIGKALCFLATPCLLLAQAVWVQPGHPAPAPACPHPVRYPVYGDLPCPALYTCHNGHQHQCSHPLDGGAQRCRYCNHDADIQYHVNCPHAPHPNRPCPFQ</sequence>
<accession>A0A5B0Q395</accession>
<organism evidence="2 3">
    <name type="scientific">Puccinia graminis f. sp. tritici</name>
    <dbReference type="NCBI Taxonomy" id="56615"/>
    <lineage>
        <taxon>Eukaryota</taxon>
        <taxon>Fungi</taxon>
        <taxon>Dikarya</taxon>
        <taxon>Basidiomycota</taxon>
        <taxon>Pucciniomycotina</taxon>
        <taxon>Pucciniomycetes</taxon>
        <taxon>Pucciniales</taxon>
        <taxon>Pucciniaceae</taxon>
        <taxon>Puccinia</taxon>
    </lineage>
</organism>
<evidence type="ECO:0000313" key="3">
    <source>
        <dbReference type="Proteomes" id="UP000324748"/>
    </source>
</evidence>
<keyword evidence="3" id="KW-1185">Reference proteome</keyword>
<gene>
    <name evidence="2" type="ORF">PGT21_019194</name>
</gene>
<keyword evidence="1" id="KW-0732">Signal</keyword>